<dbReference type="EMBL" id="CP136962">
    <property type="protein sequence ID" value="WOS98381.1"/>
    <property type="molecule type" value="Genomic_DNA"/>
</dbReference>
<proteinExistence type="predicted"/>
<reference evidence="2" key="1">
    <citation type="submission" date="2017-12" db="EMBL/GenBank/DDBJ databases">
        <title>Phylogenetic diversity of female urinary microbiome.</title>
        <authorList>
            <person name="Thomas-White K."/>
            <person name="Wolfe A.J."/>
        </authorList>
    </citation>
    <scope>NUCLEOTIDE SEQUENCE [LARGE SCALE GENOMIC DNA]</scope>
    <source>
        <strain evidence="2">UMB0023</strain>
    </source>
</reference>
<accession>A0A9X7F4B8</accession>
<keyword evidence="2" id="KW-1185">Reference proteome</keyword>
<evidence type="ECO:0000313" key="1">
    <source>
        <dbReference type="EMBL" id="WOS98381.1"/>
    </source>
</evidence>
<sequence length="135" mass="12565">MGFFEDIFDLVGEGIDCVMDGVIAVGEFAEEHPVATSLAVNVATSGMAAWSNAGTIATVLGGTGVLGNTATTGVAISSLSGAAATNASLAALGGGALSVGGGGMALGTAVVAGTGAAVGSAAGGIIAHTLTSPRE</sequence>
<protein>
    <submittedName>
        <fullName evidence="1">Uncharacterized protein</fullName>
    </submittedName>
</protein>
<dbReference type="Proteomes" id="UP000234781">
    <property type="component" value="Chromosome"/>
</dbReference>
<dbReference type="RefSeq" id="WP_101755035.1">
    <property type="nucleotide sequence ID" value="NZ_CP136962.1"/>
</dbReference>
<dbReference type="AlphaFoldDB" id="A0A9X7F4B8"/>
<organism evidence="1 2">
    <name type="scientific">Neisseria perflava</name>
    <dbReference type="NCBI Taxonomy" id="33053"/>
    <lineage>
        <taxon>Bacteria</taxon>
        <taxon>Pseudomonadati</taxon>
        <taxon>Pseudomonadota</taxon>
        <taxon>Betaproteobacteria</taxon>
        <taxon>Neisseriales</taxon>
        <taxon>Neisseriaceae</taxon>
        <taxon>Neisseria</taxon>
    </lineage>
</organism>
<evidence type="ECO:0000313" key="2">
    <source>
        <dbReference type="Proteomes" id="UP000234781"/>
    </source>
</evidence>
<name>A0A9X7F4B8_NEIPE</name>
<gene>
    <name evidence="1" type="ORF">CYJ98_001635</name>
</gene>